<feature type="domain" description="Metallo-beta-lactamase" evidence="1">
    <location>
        <begin position="38"/>
        <end position="216"/>
    </location>
</feature>
<organism evidence="2 3">
    <name type="scientific">Bartonella apis</name>
    <dbReference type="NCBI Taxonomy" id="1686310"/>
    <lineage>
        <taxon>Bacteria</taxon>
        <taxon>Pseudomonadati</taxon>
        <taxon>Pseudomonadota</taxon>
        <taxon>Alphaproteobacteria</taxon>
        <taxon>Hyphomicrobiales</taxon>
        <taxon>Bartonellaceae</taxon>
        <taxon>Bartonella</taxon>
    </lineage>
</organism>
<accession>A0A1R0F7A0</accession>
<dbReference type="PANTHER" id="PTHR42663">
    <property type="entry name" value="HYDROLASE C777.06C-RELATED-RELATED"/>
    <property type="match status" value="1"/>
</dbReference>
<reference evidence="2 3" key="1">
    <citation type="submission" date="2016-12" db="EMBL/GenBank/DDBJ databases">
        <title>Comparative genomics of Bartonella apis.</title>
        <authorList>
            <person name="Engel P."/>
        </authorList>
    </citation>
    <scope>NUCLEOTIDE SEQUENCE [LARGE SCALE GENOMIC DNA]</scope>
    <source>
        <strain evidence="2 3">PEB0149</strain>
    </source>
</reference>
<keyword evidence="3" id="KW-1185">Reference proteome</keyword>
<dbReference type="EMBL" id="LXYT01000003">
    <property type="protein sequence ID" value="OLY42837.1"/>
    <property type="molecule type" value="Genomic_DNA"/>
</dbReference>
<evidence type="ECO:0000259" key="1">
    <source>
        <dbReference type="SMART" id="SM00849"/>
    </source>
</evidence>
<dbReference type="PANTHER" id="PTHR42663:SF6">
    <property type="entry name" value="HYDROLASE C777.06C-RELATED"/>
    <property type="match status" value="1"/>
</dbReference>
<keyword evidence="2" id="KW-0378">Hydrolase</keyword>
<dbReference type="InterPro" id="IPR001279">
    <property type="entry name" value="Metallo-B-lactamas"/>
</dbReference>
<dbReference type="SMART" id="SM00849">
    <property type="entry name" value="Lactamase_B"/>
    <property type="match status" value="1"/>
</dbReference>
<name>A0A1R0F7A0_9HYPH</name>
<gene>
    <name evidence="2" type="ORF">PEB0149_002490</name>
</gene>
<dbReference type="CDD" id="cd16279">
    <property type="entry name" value="metallo-hydrolase-like_MBL-fold"/>
    <property type="match status" value="1"/>
</dbReference>
<dbReference type="Gene3D" id="3.60.15.10">
    <property type="entry name" value="Ribonuclease Z/Hydroxyacylglutathione hydrolase-like"/>
    <property type="match status" value="1"/>
</dbReference>
<dbReference type="AlphaFoldDB" id="A0A1R0F7A0"/>
<evidence type="ECO:0000313" key="3">
    <source>
        <dbReference type="Proteomes" id="UP000187344"/>
    </source>
</evidence>
<dbReference type="GO" id="GO:0103043">
    <property type="term" value="F:phosphoribosyl 1,2-cyclic phosphate phosphodiesterase activity"/>
    <property type="evidence" value="ECO:0007669"/>
    <property type="project" value="UniProtKB-EC"/>
</dbReference>
<proteinExistence type="predicted"/>
<protein>
    <submittedName>
        <fullName evidence="2">Phosphoribosyl 1,2-cyclic phosphate phosphodiesterase</fullName>
        <ecNumber evidence="2">3.1.4.55</ecNumber>
    </submittedName>
</protein>
<dbReference type="SUPFAM" id="SSF56281">
    <property type="entry name" value="Metallo-hydrolase/oxidoreductase"/>
    <property type="match status" value="1"/>
</dbReference>
<sequence length="270" mass="30861">MHDRYKFTILGCGSSPGVPRANGDWGACNPDNPKNYRYRASILIERIKENGERTTVVVDTGPDFRSQMVDHNVHEITSVVYTHPHADHIHGIDDLRTYAISQHHLMNVYADDETYQRLYEAFGYCFKTPEGSNYPPILNREKIIPYEKFTIDGKGGSITLMPVLQIHGDIHSLGFRLDNVAYCTDVNEFPEKTPQYLENLDVLIIGALQYRPHPSHFSVDQAVEWGRKLNAKRVILTHMHIALDYDEVMKYTPDNVEPAYQGLTLEVDAK</sequence>
<dbReference type="RefSeq" id="WP_075870673.1">
    <property type="nucleotide sequence ID" value="NZ_CALYQA010000003.1"/>
</dbReference>
<dbReference type="Proteomes" id="UP000187344">
    <property type="component" value="Unassembled WGS sequence"/>
</dbReference>
<evidence type="ECO:0000313" key="2">
    <source>
        <dbReference type="EMBL" id="OLY42837.1"/>
    </source>
</evidence>
<dbReference type="OrthoDB" id="9781189at2"/>
<dbReference type="InterPro" id="IPR036866">
    <property type="entry name" value="RibonucZ/Hydroxyglut_hydro"/>
</dbReference>
<comment type="caution">
    <text evidence="2">The sequence shown here is derived from an EMBL/GenBank/DDBJ whole genome shotgun (WGS) entry which is preliminary data.</text>
</comment>
<dbReference type="Pfam" id="PF12706">
    <property type="entry name" value="Lactamase_B_2"/>
    <property type="match status" value="1"/>
</dbReference>
<dbReference type="EC" id="3.1.4.55" evidence="2"/>